<dbReference type="SUPFAM" id="SSF56496">
    <property type="entry name" value="Fibrinogen C-terminal domain-like"/>
    <property type="match status" value="2"/>
</dbReference>
<name>A0A9Q1BUN1_HOLLE</name>
<keyword evidence="1" id="KW-0732">Signal</keyword>
<gene>
    <name evidence="3" type="ORF">HOLleu_23296</name>
</gene>
<evidence type="ECO:0000256" key="1">
    <source>
        <dbReference type="SAM" id="SignalP"/>
    </source>
</evidence>
<accession>A0A9Q1BUN1</accession>
<comment type="caution">
    <text evidence="3">The sequence shown here is derived from an EMBL/GenBank/DDBJ whole genome shotgun (WGS) entry which is preliminary data.</text>
</comment>
<protein>
    <submittedName>
        <fullName evidence="3">Fibrinogen-like protein A</fullName>
    </submittedName>
</protein>
<evidence type="ECO:0000313" key="3">
    <source>
        <dbReference type="EMBL" id="KAJ8033146.1"/>
    </source>
</evidence>
<dbReference type="GO" id="GO:0005615">
    <property type="term" value="C:extracellular space"/>
    <property type="evidence" value="ECO:0007669"/>
    <property type="project" value="TreeGrafter"/>
</dbReference>
<dbReference type="PANTHER" id="PTHR19143">
    <property type="entry name" value="FIBRINOGEN/TENASCIN/ANGIOPOEITIN"/>
    <property type="match status" value="1"/>
</dbReference>
<feature type="signal peptide" evidence="1">
    <location>
        <begin position="1"/>
        <end position="22"/>
    </location>
</feature>
<evidence type="ECO:0000313" key="4">
    <source>
        <dbReference type="Proteomes" id="UP001152320"/>
    </source>
</evidence>
<dbReference type="AlphaFoldDB" id="A0A9Q1BUN1"/>
<reference evidence="3" key="1">
    <citation type="submission" date="2021-10" db="EMBL/GenBank/DDBJ databases">
        <title>Tropical sea cucumber genome reveals ecological adaptation and Cuvierian tubules defense mechanism.</title>
        <authorList>
            <person name="Chen T."/>
        </authorList>
    </citation>
    <scope>NUCLEOTIDE SEQUENCE</scope>
    <source>
        <strain evidence="3">Nanhai2018</strain>
        <tissue evidence="3">Muscle</tissue>
    </source>
</reference>
<dbReference type="SMART" id="SM00186">
    <property type="entry name" value="FBG"/>
    <property type="match status" value="1"/>
</dbReference>
<dbReference type="EMBL" id="JAIZAY010000011">
    <property type="protein sequence ID" value="KAJ8033146.1"/>
    <property type="molecule type" value="Genomic_DNA"/>
</dbReference>
<keyword evidence="4" id="KW-1185">Reference proteome</keyword>
<proteinExistence type="predicted"/>
<dbReference type="PROSITE" id="PS51406">
    <property type="entry name" value="FIBRINOGEN_C_2"/>
    <property type="match status" value="1"/>
</dbReference>
<dbReference type="OrthoDB" id="6275059at2759"/>
<dbReference type="InterPro" id="IPR036056">
    <property type="entry name" value="Fibrinogen-like_C"/>
</dbReference>
<dbReference type="InterPro" id="IPR050373">
    <property type="entry name" value="Fibrinogen_C-term_domain"/>
</dbReference>
<dbReference type="Pfam" id="PF00147">
    <property type="entry name" value="Fibrinogen_C"/>
    <property type="match status" value="1"/>
</dbReference>
<dbReference type="Proteomes" id="UP001152320">
    <property type="component" value="Chromosome 11"/>
</dbReference>
<evidence type="ECO:0000259" key="2">
    <source>
        <dbReference type="PROSITE" id="PS51406"/>
    </source>
</evidence>
<dbReference type="InterPro" id="IPR002181">
    <property type="entry name" value="Fibrinogen_a/b/g_C_dom"/>
</dbReference>
<dbReference type="Gene3D" id="3.90.215.10">
    <property type="entry name" value="Gamma Fibrinogen, chain A, domain 1"/>
    <property type="match status" value="2"/>
</dbReference>
<organism evidence="3 4">
    <name type="scientific">Holothuria leucospilota</name>
    <name type="common">Black long sea cucumber</name>
    <name type="synonym">Mertensiothuria leucospilota</name>
    <dbReference type="NCBI Taxonomy" id="206669"/>
    <lineage>
        <taxon>Eukaryota</taxon>
        <taxon>Metazoa</taxon>
        <taxon>Echinodermata</taxon>
        <taxon>Eleutherozoa</taxon>
        <taxon>Echinozoa</taxon>
        <taxon>Holothuroidea</taxon>
        <taxon>Aspidochirotacea</taxon>
        <taxon>Aspidochirotida</taxon>
        <taxon>Holothuriidae</taxon>
        <taxon>Holothuria</taxon>
    </lineage>
</organism>
<feature type="domain" description="Fibrinogen C-terminal" evidence="2">
    <location>
        <begin position="8"/>
        <end position="165"/>
    </location>
</feature>
<dbReference type="InterPro" id="IPR014716">
    <property type="entry name" value="Fibrinogen_a/b/g_C_1"/>
</dbReference>
<feature type="chain" id="PRO_5040319011" evidence="1">
    <location>
        <begin position="23"/>
        <end position="250"/>
    </location>
</feature>
<sequence length="250" mass="28409">MELKVLNHFVVQFSLICFLVKGSILDQVHLTSSTNDLGIREIVKKSSSNVQLRIQVECISYNLMVFWSHSLFIAKVIQRRANNFIDFNRNWTEYSNGFGFLNSDFWVGNEKLAYLTNQKQYELNISFETEKEESYHVTYSMFRISDSFSEFTLVSVGEFTGTLGDLPTRPPTDCYDIQQAGNTTSGDYIVNPTGWSGGPFTINCNMTIDGEDGRYSKDVSTAPYHLIVPGRAIRRDSGIHPENSGWETTN</sequence>